<proteinExistence type="predicted"/>
<dbReference type="SUPFAM" id="SSF51161">
    <property type="entry name" value="Trimeric LpxA-like enzymes"/>
    <property type="match status" value="1"/>
</dbReference>
<evidence type="ECO:0000313" key="5">
    <source>
        <dbReference type="Proteomes" id="UP000054893"/>
    </source>
</evidence>
<gene>
    <name evidence="4" type="ORF">AWB64_05749</name>
</gene>
<dbReference type="InterPro" id="IPR051159">
    <property type="entry name" value="Hexapeptide_acetyltransf"/>
</dbReference>
<keyword evidence="3" id="KW-0012">Acyltransferase</keyword>
<protein>
    <submittedName>
        <fullName evidence="4">Hexapeptide repeat-containing transferase</fullName>
    </submittedName>
</protein>
<dbReference type="AlphaFoldDB" id="A0A158IAE8"/>
<sequence>MKKAFVSGLSRFKRLLVGLSLKADNVGYESPPVFSGKWPKITNKGRIYIARNCSFRSFRTRQHITVTKDAILEIGRNTFMNDGANLCATLSVKIGRNCKIGDMAYIFDTDFHQVSPQHPAKRAPISIGNNVWIGARSTILAGADIGDHAVIAAGSTVVGEIPAKTLAGGSPAKVIRALDVPDDWVRD</sequence>
<reference evidence="4 5" key="1">
    <citation type="submission" date="2016-01" db="EMBL/GenBank/DDBJ databases">
        <authorList>
            <person name="Oliw E.H."/>
        </authorList>
    </citation>
    <scope>NUCLEOTIDE SEQUENCE [LARGE SCALE GENOMIC DNA]</scope>
    <source>
        <strain evidence="4">LMG 22029</strain>
    </source>
</reference>
<evidence type="ECO:0000256" key="2">
    <source>
        <dbReference type="ARBA" id="ARBA00022737"/>
    </source>
</evidence>
<keyword evidence="1 4" id="KW-0808">Transferase</keyword>
<dbReference type="InterPro" id="IPR018357">
    <property type="entry name" value="Hexapep_transf_CS"/>
</dbReference>
<dbReference type="CDD" id="cd04647">
    <property type="entry name" value="LbH_MAT_like"/>
    <property type="match status" value="1"/>
</dbReference>
<dbReference type="PANTHER" id="PTHR23416:SF78">
    <property type="entry name" value="LIPOPOLYSACCHARIDE BIOSYNTHESIS O-ACETYL TRANSFERASE WBBJ-RELATED"/>
    <property type="match status" value="1"/>
</dbReference>
<dbReference type="Proteomes" id="UP000054893">
    <property type="component" value="Unassembled WGS sequence"/>
</dbReference>
<keyword evidence="2" id="KW-0677">Repeat</keyword>
<organism evidence="4 5">
    <name type="scientific">Caballeronia sordidicola</name>
    <name type="common">Burkholderia sordidicola</name>
    <dbReference type="NCBI Taxonomy" id="196367"/>
    <lineage>
        <taxon>Bacteria</taxon>
        <taxon>Pseudomonadati</taxon>
        <taxon>Pseudomonadota</taxon>
        <taxon>Betaproteobacteria</taxon>
        <taxon>Burkholderiales</taxon>
        <taxon>Burkholderiaceae</taxon>
        <taxon>Caballeronia</taxon>
    </lineage>
</organism>
<evidence type="ECO:0000256" key="3">
    <source>
        <dbReference type="ARBA" id="ARBA00023315"/>
    </source>
</evidence>
<dbReference type="Pfam" id="PF14602">
    <property type="entry name" value="Hexapep_2"/>
    <property type="match status" value="1"/>
</dbReference>
<name>A0A158IAE8_CABSO</name>
<dbReference type="Gene3D" id="2.160.10.10">
    <property type="entry name" value="Hexapeptide repeat proteins"/>
    <property type="match status" value="1"/>
</dbReference>
<evidence type="ECO:0000313" key="4">
    <source>
        <dbReference type="EMBL" id="SAL52990.1"/>
    </source>
</evidence>
<dbReference type="GO" id="GO:0016746">
    <property type="term" value="F:acyltransferase activity"/>
    <property type="evidence" value="ECO:0007669"/>
    <property type="project" value="UniProtKB-KW"/>
</dbReference>
<dbReference type="OrthoDB" id="8612290at2"/>
<dbReference type="InterPro" id="IPR001451">
    <property type="entry name" value="Hexapep"/>
</dbReference>
<evidence type="ECO:0000256" key="1">
    <source>
        <dbReference type="ARBA" id="ARBA00022679"/>
    </source>
</evidence>
<dbReference type="PROSITE" id="PS00101">
    <property type="entry name" value="HEXAPEP_TRANSFERASES"/>
    <property type="match status" value="1"/>
</dbReference>
<dbReference type="InterPro" id="IPR011004">
    <property type="entry name" value="Trimer_LpxA-like_sf"/>
</dbReference>
<dbReference type="EMBL" id="FCOC02000029">
    <property type="protein sequence ID" value="SAL52990.1"/>
    <property type="molecule type" value="Genomic_DNA"/>
</dbReference>
<accession>A0A158IAE8</accession>
<dbReference type="PANTHER" id="PTHR23416">
    <property type="entry name" value="SIALIC ACID SYNTHASE-RELATED"/>
    <property type="match status" value="1"/>
</dbReference>
<dbReference type="Pfam" id="PF00132">
    <property type="entry name" value="Hexapep"/>
    <property type="match status" value="1"/>
</dbReference>